<feature type="binding site" evidence="10">
    <location>
        <position position="209"/>
    </location>
    <ligand>
        <name>Mg(2+)</name>
        <dbReference type="ChEBI" id="CHEBI:18420"/>
        <label>1</label>
    </ligand>
</feature>
<keyword evidence="8" id="KW-0234">DNA repair</keyword>
<dbReference type="PANTHER" id="PTHR22748">
    <property type="entry name" value="AP ENDONUCLEASE"/>
    <property type="match status" value="1"/>
</dbReference>
<feature type="binding site" evidence="10">
    <location>
        <position position="78"/>
    </location>
    <ligand>
        <name>Mg(2+)</name>
        <dbReference type="ChEBI" id="CHEBI:18420"/>
        <label>1</label>
    </ligand>
</feature>
<evidence type="ECO:0000256" key="2">
    <source>
        <dbReference type="ARBA" id="ARBA00007092"/>
    </source>
</evidence>
<evidence type="ECO:0000256" key="3">
    <source>
        <dbReference type="ARBA" id="ARBA00012115"/>
    </source>
</evidence>
<feature type="site" description="Transition state stabilizer" evidence="11">
    <location>
        <position position="209"/>
    </location>
</feature>
<comment type="catalytic activity">
    <reaction evidence="1">
        <text>Exonucleolytic cleavage in the 3'- to 5'-direction to yield nucleoside 5'-phosphates.</text>
        <dbReference type="EC" id="3.1.11.2"/>
    </reaction>
</comment>
<dbReference type="GO" id="GO:0008311">
    <property type="term" value="F:double-stranded DNA 3'-5' DNA exonuclease activity"/>
    <property type="evidence" value="ECO:0007669"/>
    <property type="project" value="UniProtKB-EC"/>
</dbReference>
<evidence type="ECO:0000256" key="7">
    <source>
        <dbReference type="ARBA" id="ARBA00022842"/>
    </source>
</evidence>
<feature type="binding site" evidence="10">
    <location>
        <position position="107"/>
    </location>
    <ligand>
        <name>Mg(2+)</name>
        <dbReference type="ChEBI" id="CHEBI:18420"/>
        <label>1</label>
    </ligand>
</feature>
<feature type="site" description="Interaction with DNA substrate" evidence="11">
    <location>
        <position position="295"/>
    </location>
</feature>
<keyword evidence="14" id="KW-1185">Reference proteome</keyword>
<feature type="binding site" evidence="10">
    <location>
        <position position="207"/>
    </location>
    <ligand>
        <name>Mg(2+)</name>
        <dbReference type="ChEBI" id="CHEBI:18420"/>
        <label>1</label>
    </ligand>
</feature>
<reference evidence="13" key="2">
    <citation type="submission" date="2025-08" db="UniProtKB">
        <authorList>
            <consortium name="Ensembl"/>
        </authorList>
    </citation>
    <scope>IDENTIFICATION</scope>
</reference>
<feature type="active site" evidence="9">
    <location>
        <position position="177"/>
    </location>
</feature>
<feature type="site" description="Important for catalytic activity" evidence="11">
    <location>
        <position position="270"/>
    </location>
</feature>
<feature type="active site" description="Proton acceptor" evidence="9">
    <location>
        <position position="295"/>
    </location>
</feature>
<dbReference type="CDD" id="cd09076">
    <property type="entry name" value="L1-EN"/>
    <property type="match status" value="1"/>
</dbReference>
<keyword evidence="4 10" id="KW-0479">Metal-binding</keyword>
<comment type="similarity">
    <text evidence="2">Belongs to the DNA repair enzymes AP/ExoA family.</text>
</comment>
<reference evidence="13 14" key="1">
    <citation type="journal article" date="2019" name="Proc. Natl. Acad. Sci. U.S.A.">
        <title>Regulatory changes in pterin and carotenoid genes underlie balanced color polymorphisms in the wall lizard.</title>
        <authorList>
            <person name="Andrade P."/>
            <person name="Pinho C."/>
            <person name="Perez I de Lanuza G."/>
            <person name="Afonso S."/>
            <person name="Brejcha J."/>
            <person name="Rubin C.J."/>
            <person name="Wallerman O."/>
            <person name="Pereira P."/>
            <person name="Sabatino S.J."/>
            <person name="Bellati A."/>
            <person name="Pellitteri-Rosa D."/>
            <person name="Bosakova Z."/>
            <person name="Bunikis I."/>
            <person name="Carretero M.A."/>
            <person name="Feiner N."/>
            <person name="Marsik P."/>
            <person name="Pauperio F."/>
            <person name="Salvi D."/>
            <person name="Soler L."/>
            <person name="While G.M."/>
            <person name="Uller T."/>
            <person name="Font E."/>
            <person name="Andersson L."/>
            <person name="Carneiro M."/>
        </authorList>
    </citation>
    <scope>NUCLEOTIDE SEQUENCE</scope>
</reference>
<evidence type="ECO:0000256" key="11">
    <source>
        <dbReference type="PIRSR" id="PIRSR604808-3"/>
    </source>
</evidence>
<dbReference type="Pfam" id="PF03372">
    <property type="entry name" value="Exo_endo_phos"/>
    <property type="match status" value="1"/>
</dbReference>
<dbReference type="PANTHER" id="PTHR22748:SF27">
    <property type="entry name" value="DNA-(APURINIC OR APYRIMIDINIC SITE) ENDONUCLEASE 2"/>
    <property type="match status" value="1"/>
</dbReference>
<keyword evidence="5" id="KW-0227">DNA damage</keyword>
<keyword evidence="7 10" id="KW-0460">Magnesium</keyword>
<evidence type="ECO:0000313" key="13">
    <source>
        <dbReference type="Ensembl" id="ENSPMRP00000008228.1"/>
    </source>
</evidence>
<comment type="cofactor">
    <cofactor evidence="10">
        <name>Mg(2+)</name>
        <dbReference type="ChEBI" id="CHEBI:18420"/>
    </cofactor>
    <cofactor evidence="10">
        <name>Mn(2+)</name>
        <dbReference type="ChEBI" id="CHEBI:29035"/>
    </cofactor>
    <text evidence="10">Probably binds two magnesium or manganese ions per subunit.</text>
</comment>
<sequence>MRGIPEGQGENIKGKITVELALWLELPTEDVEKAIQSAFRLKAKIPKNKKFVGDCLIIFKDKEIKNKILHKSREKSWNVNGMNDKGKRNRIEHVLKKEGLDIICLQETHIARKHKRTLINSRLGNEFISSDQSKKRGVVIYIKKQIEAKSLFKDEEGRISAVQINWQGEKIIIVGIYAPNVNKSEFYGRLEERLSDYADQKIILLGDMNGVVSLEVDRLRDTKGKEGKLPRTFFSLVQNCNLVDIWRFRHPLEKQYTFYSEPNDSSSRLDQIWVSKELVPRSLRVEIQARTISDHNPIKMEL</sequence>
<feature type="binding site" evidence="10">
    <location>
        <position position="295"/>
    </location>
    <ligand>
        <name>Mg(2+)</name>
        <dbReference type="ChEBI" id="CHEBI:18420"/>
        <label>1</label>
    </ligand>
</feature>
<proteinExistence type="inferred from homology"/>
<accession>A0A670I952</accession>
<dbReference type="GeneTree" id="ENSGT00960000189322"/>
<feature type="domain" description="Endonuclease/exonuclease/phosphatase" evidence="12">
    <location>
        <begin position="76"/>
        <end position="295"/>
    </location>
</feature>
<organism evidence="13 14">
    <name type="scientific">Podarcis muralis</name>
    <name type="common">Wall lizard</name>
    <name type="synonym">Lacerta muralis</name>
    <dbReference type="NCBI Taxonomy" id="64176"/>
    <lineage>
        <taxon>Eukaryota</taxon>
        <taxon>Metazoa</taxon>
        <taxon>Chordata</taxon>
        <taxon>Craniata</taxon>
        <taxon>Vertebrata</taxon>
        <taxon>Euteleostomi</taxon>
        <taxon>Lepidosauria</taxon>
        <taxon>Squamata</taxon>
        <taxon>Bifurcata</taxon>
        <taxon>Unidentata</taxon>
        <taxon>Episquamata</taxon>
        <taxon>Laterata</taxon>
        <taxon>Lacertibaenia</taxon>
        <taxon>Lacertidae</taxon>
        <taxon>Podarcis</taxon>
    </lineage>
</organism>
<evidence type="ECO:0000259" key="12">
    <source>
        <dbReference type="Pfam" id="PF03372"/>
    </source>
</evidence>
<dbReference type="GO" id="GO:0046872">
    <property type="term" value="F:metal ion binding"/>
    <property type="evidence" value="ECO:0007669"/>
    <property type="project" value="UniProtKB-KW"/>
</dbReference>
<dbReference type="InterPro" id="IPR005135">
    <property type="entry name" value="Endo/exonuclease/phosphatase"/>
</dbReference>
<protein>
    <recommendedName>
        <fullName evidence="3">exodeoxyribonuclease III</fullName>
        <ecNumber evidence="3">3.1.11.2</ecNumber>
    </recommendedName>
</protein>
<reference evidence="13" key="3">
    <citation type="submission" date="2025-09" db="UniProtKB">
        <authorList>
            <consortium name="Ensembl"/>
        </authorList>
    </citation>
    <scope>IDENTIFICATION</scope>
</reference>
<keyword evidence="10" id="KW-0464">Manganese</keyword>
<dbReference type="InterPro" id="IPR036691">
    <property type="entry name" value="Endo/exonu/phosph_ase_sf"/>
</dbReference>
<keyword evidence="6" id="KW-0378">Hydrolase</keyword>
<dbReference type="Proteomes" id="UP000472272">
    <property type="component" value="Chromosome 7"/>
</dbReference>
<dbReference type="SUPFAM" id="SSF56219">
    <property type="entry name" value="DNase I-like"/>
    <property type="match status" value="1"/>
</dbReference>
<name>A0A670I952_PODMU</name>
<feature type="active site" description="Proton donor/acceptor" evidence="9">
    <location>
        <position position="207"/>
    </location>
</feature>
<dbReference type="GO" id="GO:0003906">
    <property type="term" value="F:DNA-(apurinic or apyrimidinic site) endonuclease activity"/>
    <property type="evidence" value="ECO:0007669"/>
    <property type="project" value="TreeGrafter"/>
</dbReference>
<dbReference type="Gene3D" id="3.60.10.10">
    <property type="entry name" value="Endonuclease/exonuclease/phosphatase"/>
    <property type="match status" value="1"/>
</dbReference>
<feature type="binding site" evidence="10">
    <location>
        <position position="294"/>
    </location>
    <ligand>
        <name>Mg(2+)</name>
        <dbReference type="ChEBI" id="CHEBI:18420"/>
        <label>1</label>
    </ligand>
</feature>
<evidence type="ECO:0000256" key="10">
    <source>
        <dbReference type="PIRSR" id="PIRSR604808-2"/>
    </source>
</evidence>
<dbReference type="OMA" id="NRISICD"/>
<evidence type="ECO:0000256" key="5">
    <source>
        <dbReference type="ARBA" id="ARBA00022763"/>
    </source>
</evidence>
<dbReference type="GO" id="GO:0006284">
    <property type="term" value="P:base-excision repair"/>
    <property type="evidence" value="ECO:0007669"/>
    <property type="project" value="TreeGrafter"/>
</dbReference>
<evidence type="ECO:0000313" key="14">
    <source>
        <dbReference type="Proteomes" id="UP000472272"/>
    </source>
</evidence>
<dbReference type="GO" id="GO:0008081">
    <property type="term" value="F:phosphoric diester hydrolase activity"/>
    <property type="evidence" value="ECO:0007669"/>
    <property type="project" value="TreeGrafter"/>
</dbReference>
<dbReference type="EC" id="3.1.11.2" evidence="3"/>
<dbReference type="Ensembl" id="ENSPMRT00000008795.1">
    <property type="protein sequence ID" value="ENSPMRP00000008228.1"/>
    <property type="gene ID" value="ENSPMRG00000005568.1"/>
</dbReference>
<evidence type="ECO:0000256" key="4">
    <source>
        <dbReference type="ARBA" id="ARBA00022723"/>
    </source>
</evidence>
<evidence type="ECO:0000256" key="8">
    <source>
        <dbReference type="ARBA" id="ARBA00023204"/>
    </source>
</evidence>
<dbReference type="AlphaFoldDB" id="A0A670I952"/>
<evidence type="ECO:0000256" key="6">
    <source>
        <dbReference type="ARBA" id="ARBA00022801"/>
    </source>
</evidence>
<dbReference type="GO" id="GO:0005634">
    <property type="term" value="C:nucleus"/>
    <property type="evidence" value="ECO:0007669"/>
    <property type="project" value="TreeGrafter"/>
</dbReference>
<evidence type="ECO:0000256" key="9">
    <source>
        <dbReference type="PIRSR" id="PIRSR604808-1"/>
    </source>
</evidence>
<dbReference type="InterPro" id="IPR004808">
    <property type="entry name" value="AP_endonuc_1"/>
</dbReference>
<evidence type="ECO:0000256" key="1">
    <source>
        <dbReference type="ARBA" id="ARBA00000493"/>
    </source>
</evidence>